<dbReference type="Proteomes" id="UP000594034">
    <property type="component" value="Chromosome"/>
</dbReference>
<dbReference type="RefSeq" id="WP_193001133.1">
    <property type="nucleotide sequence ID" value="NZ_CP040449.1"/>
</dbReference>
<evidence type="ECO:0000313" key="2">
    <source>
        <dbReference type="Proteomes" id="UP000594034"/>
    </source>
</evidence>
<sequence>MKLVNGSLAALVAVALSGCVNIGVPLQEYAGALDQSQSAKQSLAAVQSCCASLAELKYQPLPEGSSVLTIDGASQAFRFEEGMSYLGAYRLPENTGDLIIKVAAQVGKSVLVPQVLMLDSNHEVTRVLGKSVFTYQPAHLMDNDRIEGTIYVSRNAVKQEAYMVIYTPAAELSGATTVLHPAKAFARANGNQEPDIPDPVIPHSAWGVLAVDVKDRAKEQGLDNVFKTEYSDKIALSQGVQPSVTTTAAVASGTTVAAATRPQPAPAMLSETETFYQAQIEKAVQDGNIEKAMKLVEEAQRAGSTRAKQTFVDAIKRSQK</sequence>
<dbReference type="AlphaFoldDB" id="A0A5J6WZH9"/>
<accession>A0A5J6WZH9</accession>
<dbReference type="GO" id="GO:0042597">
    <property type="term" value="C:periplasmic space"/>
    <property type="evidence" value="ECO:0007669"/>
    <property type="project" value="InterPro"/>
</dbReference>
<keyword evidence="2" id="KW-1185">Reference proteome</keyword>
<dbReference type="PROSITE" id="PS51257">
    <property type="entry name" value="PROKAR_LIPOPROTEIN"/>
    <property type="match status" value="1"/>
</dbReference>
<dbReference type="InterPro" id="IPR010794">
    <property type="entry name" value="MalM"/>
</dbReference>
<name>A0A5J6WZH9_9GAMM</name>
<gene>
    <name evidence="1" type="ORF">FE240_11755</name>
</gene>
<dbReference type="GO" id="GO:0008643">
    <property type="term" value="P:carbohydrate transport"/>
    <property type="evidence" value="ECO:0007669"/>
    <property type="project" value="InterPro"/>
</dbReference>
<dbReference type="EMBL" id="CP040449">
    <property type="protein sequence ID" value="QFI55298.1"/>
    <property type="molecule type" value="Genomic_DNA"/>
</dbReference>
<organism evidence="1 2">
    <name type="scientific">Aeromonas simiae</name>
    <dbReference type="NCBI Taxonomy" id="218936"/>
    <lineage>
        <taxon>Bacteria</taxon>
        <taxon>Pseudomonadati</taxon>
        <taxon>Pseudomonadota</taxon>
        <taxon>Gammaproteobacteria</taxon>
        <taxon>Aeromonadales</taxon>
        <taxon>Aeromonadaceae</taxon>
        <taxon>Aeromonas</taxon>
    </lineage>
</organism>
<evidence type="ECO:0000313" key="1">
    <source>
        <dbReference type="EMBL" id="QFI55298.1"/>
    </source>
</evidence>
<dbReference type="Pfam" id="PF07148">
    <property type="entry name" value="MalM"/>
    <property type="match status" value="1"/>
</dbReference>
<protein>
    <submittedName>
        <fullName evidence="1">Transcriptional regulator</fullName>
    </submittedName>
</protein>
<proteinExistence type="predicted"/>
<dbReference type="KEGG" id="asim:FE240_11755"/>
<reference evidence="1 2" key="1">
    <citation type="submission" date="2019-05" db="EMBL/GenBank/DDBJ databases">
        <title>OXA-830, a novel chromosomally encoded expanded-spectrum class D beta-lactamase in Aeromonas simiae.</title>
        <authorList>
            <person name="Zhou W."/>
            <person name="Chen Q."/>
        </authorList>
    </citation>
    <scope>NUCLEOTIDE SEQUENCE [LARGE SCALE GENOMIC DNA]</scope>
    <source>
        <strain evidence="1 2">A6</strain>
    </source>
</reference>